<reference evidence="7 8" key="1">
    <citation type="submission" date="2020-08" db="EMBL/GenBank/DDBJ databases">
        <title>Genomic Encyclopedia of Type Strains, Phase IV (KMG-IV): sequencing the most valuable type-strain genomes for metagenomic binning, comparative biology and taxonomic classification.</title>
        <authorList>
            <person name="Goeker M."/>
        </authorList>
    </citation>
    <scope>NUCLEOTIDE SEQUENCE [LARGE SCALE GENOMIC DNA]</scope>
    <source>
        <strain evidence="7 8">DSM 5391</strain>
    </source>
</reference>
<dbReference type="Proteomes" id="UP000531594">
    <property type="component" value="Unassembled WGS sequence"/>
</dbReference>
<evidence type="ECO:0000256" key="3">
    <source>
        <dbReference type="RuleBase" id="RU362132"/>
    </source>
</evidence>
<feature type="domain" description="Thiamine pyrophosphate enzyme TPP-binding" evidence="5">
    <location>
        <begin position="381"/>
        <end position="528"/>
    </location>
</feature>
<dbReference type="PANTHER" id="PTHR18968:SF129">
    <property type="entry name" value="ACETOLACTATE SYNTHASE"/>
    <property type="match status" value="1"/>
</dbReference>
<organism evidence="7 8">
    <name type="scientific">Bacillus benzoevorans</name>
    <dbReference type="NCBI Taxonomy" id="1456"/>
    <lineage>
        <taxon>Bacteria</taxon>
        <taxon>Bacillati</taxon>
        <taxon>Bacillota</taxon>
        <taxon>Bacilli</taxon>
        <taxon>Bacillales</taxon>
        <taxon>Bacillaceae</taxon>
        <taxon>Bacillus</taxon>
    </lineage>
</organism>
<protein>
    <submittedName>
        <fullName evidence="7">Acetolactate synthase-1/2/3 large subunit</fullName>
        <ecNumber evidence="7">2.2.1.6</ecNumber>
    </submittedName>
</protein>
<dbReference type="InterPro" id="IPR029061">
    <property type="entry name" value="THDP-binding"/>
</dbReference>
<dbReference type="GO" id="GO:0030976">
    <property type="term" value="F:thiamine pyrophosphate binding"/>
    <property type="evidence" value="ECO:0007669"/>
    <property type="project" value="InterPro"/>
</dbReference>
<evidence type="ECO:0000256" key="1">
    <source>
        <dbReference type="ARBA" id="ARBA00007812"/>
    </source>
</evidence>
<dbReference type="GO" id="GO:0000287">
    <property type="term" value="F:magnesium ion binding"/>
    <property type="evidence" value="ECO:0007669"/>
    <property type="project" value="InterPro"/>
</dbReference>
<dbReference type="GO" id="GO:0003984">
    <property type="term" value="F:acetolactate synthase activity"/>
    <property type="evidence" value="ECO:0007669"/>
    <property type="project" value="UniProtKB-EC"/>
</dbReference>
<keyword evidence="8" id="KW-1185">Reference proteome</keyword>
<evidence type="ECO:0000256" key="2">
    <source>
        <dbReference type="ARBA" id="ARBA00023052"/>
    </source>
</evidence>
<dbReference type="GO" id="GO:0050660">
    <property type="term" value="F:flavin adenine dinucleotide binding"/>
    <property type="evidence" value="ECO:0007669"/>
    <property type="project" value="TreeGrafter"/>
</dbReference>
<dbReference type="SUPFAM" id="SSF52467">
    <property type="entry name" value="DHS-like NAD/FAD-binding domain"/>
    <property type="match status" value="1"/>
</dbReference>
<evidence type="ECO:0000259" key="5">
    <source>
        <dbReference type="Pfam" id="PF02775"/>
    </source>
</evidence>
<dbReference type="Pfam" id="PF00205">
    <property type="entry name" value="TPP_enzyme_M"/>
    <property type="match status" value="1"/>
</dbReference>
<dbReference type="GO" id="GO:0009097">
    <property type="term" value="P:isoleucine biosynthetic process"/>
    <property type="evidence" value="ECO:0007669"/>
    <property type="project" value="TreeGrafter"/>
</dbReference>
<comment type="caution">
    <text evidence="7">The sequence shown here is derived from an EMBL/GenBank/DDBJ whole genome shotgun (WGS) entry which is preliminary data.</text>
</comment>
<evidence type="ECO:0000259" key="4">
    <source>
        <dbReference type="Pfam" id="PF00205"/>
    </source>
</evidence>
<dbReference type="InterPro" id="IPR012001">
    <property type="entry name" value="Thiamin_PyroP_enz_TPP-bd_dom"/>
</dbReference>
<dbReference type="RefSeq" id="WP_184522649.1">
    <property type="nucleotide sequence ID" value="NZ_JACHGK010000001.1"/>
</dbReference>
<gene>
    <name evidence="7" type="ORF">HNR53_000620</name>
</gene>
<dbReference type="Pfam" id="PF02776">
    <property type="entry name" value="TPP_enzyme_N"/>
    <property type="match status" value="1"/>
</dbReference>
<dbReference type="Pfam" id="PF02775">
    <property type="entry name" value="TPP_enzyme_C"/>
    <property type="match status" value="1"/>
</dbReference>
<dbReference type="FunFam" id="3.40.50.970:FF:000007">
    <property type="entry name" value="Acetolactate synthase"/>
    <property type="match status" value="1"/>
</dbReference>
<dbReference type="EMBL" id="JACHGK010000001">
    <property type="protein sequence ID" value="MBB6444032.1"/>
    <property type="molecule type" value="Genomic_DNA"/>
</dbReference>
<feature type="domain" description="Thiamine pyrophosphate enzyme N-terminal TPP-binding" evidence="6">
    <location>
        <begin position="1"/>
        <end position="115"/>
    </location>
</feature>
<dbReference type="GO" id="GO:0005948">
    <property type="term" value="C:acetolactate synthase complex"/>
    <property type="evidence" value="ECO:0007669"/>
    <property type="project" value="TreeGrafter"/>
</dbReference>
<comment type="similarity">
    <text evidence="1 3">Belongs to the TPP enzyme family.</text>
</comment>
<dbReference type="InterPro" id="IPR029035">
    <property type="entry name" value="DHS-like_NAD/FAD-binding_dom"/>
</dbReference>
<dbReference type="EC" id="2.2.1.6" evidence="7"/>
<feature type="domain" description="Thiamine pyrophosphate enzyme central" evidence="4">
    <location>
        <begin position="188"/>
        <end position="320"/>
    </location>
</feature>
<dbReference type="SUPFAM" id="SSF52518">
    <property type="entry name" value="Thiamin diphosphate-binding fold (THDP-binding)"/>
    <property type="match status" value="2"/>
</dbReference>
<evidence type="ECO:0000313" key="8">
    <source>
        <dbReference type="Proteomes" id="UP000531594"/>
    </source>
</evidence>
<sequence length="532" mass="58487">MKVSDCIIHCLENEGVEYVFGIVGKETLDLAESLAKSKQIQFVNVRHEQGAAFMADVYGRLSKKAGVCLSTLGPGATNLLTGISSSKLDHSPLVALIGQASMERHHPESHQYLDIVKLCEPATKWSTQLTDSLNVPAMIRKAFREAKMEKPGSVAVVIPENFLTQKISNKPLSVNPLPENVPVLETLKSAITLIESHMKPFILVGNGVIRQDAAIELQTFINTLQAPVTHSFMAKGILDKAHPANYFTFGFNENDLVLTGMQEADLLIAIGVDFVEQLPQHWNYKKIPVLHIDSLPAEMNEYYPVAIECVGNIQKTLQLLNQMGSPAKPWIPYSNLKEKIMSAYQINDGQQTKTSSTPFTIEDILHCIEDFTTENTIVISDVGAHKVSIARTYQPKKPNRLIISNGLASMGIAIPGSIGAKLACPKDPVICITGDGGALMNFAEIETAKRLGLSFVIIVINDSMLKLEVQQMTKLFGESYGVRFQNPDFVQLAASFGIKGMRVGNMNEFETILIETLHTLDEIVLIEVAMQN</sequence>
<keyword evidence="7" id="KW-0808">Transferase</keyword>
<name>A0A7X0HQS1_9BACI</name>
<dbReference type="InterPro" id="IPR012000">
    <property type="entry name" value="Thiamin_PyroP_enz_cen_dom"/>
</dbReference>
<proteinExistence type="inferred from homology"/>
<dbReference type="NCBIfam" id="NF006187">
    <property type="entry name" value="PRK08322.1"/>
    <property type="match status" value="1"/>
</dbReference>
<dbReference type="PROSITE" id="PS00187">
    <property type="entry name" value="TPP_ENZYMES"/>
    <property type="match status" value="1"/>
</dbReference>
<evidence type="ECO:0000313" key="7">
    <source>
        <dbReference type="EMBL" id="MBB6444032.1"/>
    </source>
</evidence>
<dbReference type="InterPro" id="IPR045229">
    <property type="entry name" value="TPP_enz"/>
</dbReference>
<dbReference type="AlphaFoldDB" id="A0A7X0HQS1"/>
<dbReference type="Gene3D" id="3.40.50.1220">
    <property type="entry name" value="TPP-binding domain"/>
    <property type="match status" value="1"/>
</dbReference>
<dbReference type="CDD" id="cd07035">
    <property type="entry name" value="TPP_PYR_POX_like"/>
    <property type="match status" value="1"/>
</dbReference>
<dbReference type="GO" id="GO:0009099">
    <property type="term" value="P:L-valine biosynthetic process"/>
    <property type="evidence" value="ECO:0007669"/>
    <property type="project" value="TreeGrafter"/>
</dbReference>
<dbReference type="PANTHER" id="PTHR18968">
    <property type="entry name" value="THIAMINE PYROPHOSPHATE ENZYMES"/>
    <property type="match status" value="1"/>
</dbReference>
<keyword evidence="2 3" id="KW-0786">Thiamine pyrophosphate</keyword>
<accession>A0A7X0HQS1</accession>
<evidence type="ECO:0000259" key="6">
    <source>
        <dbReference type="Pfam" id="PF02776"/>
    </source>
</evidence>
<dbReference type="InterPro" id="IPR011766">
    <property type="entry name" value="TPP_enzyme_TPP-bd"/>
</dbReference>
<dbReference type="InterPro" id="IPR000399">
    <property type="entry name" value="TPP-bd_CS"/>
</dbReference>
<dbReference type="Gene3D" id="3.40.50.970">
    <property type="match status" value="2"/>
</dbReference>